<dbReference type="InterPro" id="IPR046232">
    <property type="entry name" value="DUF6265"/>
</dbReference>
<sequence length="158" mass="17436">MLTPLLLAAALQAAPAPDLRPDLGWMAGYWLSCEPGREVSETWTDPRLNLMLGTSLTVRGGRAGWELSRIAPIDPTPAAPLAYFAHPEGQAPTMFPVVASGPTRVVFEQASDDDFPKRVVYERDGDVLNARIEGVLDGQERIIRWRFHKAELNVRCPS</sequence>
<feature type="domain" description="DUF6265" evidence="1">
    <location>
        <begin position="25"/>
        <end position="133"/>
    </location>
</feature>
<dbReference type="Proteomes" id="UP001143509">
    <property type="component" value="Unassembled WGS sequence"/>
</dbReference>
<reference evidence="2" key="2">
    <citation type="submission" date="2023-01" db="EMBL/GenBank/DDBJ databases">
        <authorList>
            <person name="Sun Q."/>
            <person name="Evtushenko L."/>
        </authorList>
    </citation>
    <scope>NUCLEOTIDE SEQUENCE</scope>
    <source>
        <strain evidence="2">VKM B-1499</strain>
    </source>
</reference>
<comment type="caution">
    <text evidence="2">The sequence shown here is derived from an EMBL/GenBank/DDBJ whole genome shotgun (WGS) entry which is preliminary data.</text>
</comment>
<reference evidence="2" key="1">
    <citation type="journal article" date="2014" name="Int. J. Syst. Evol. Microbiol.">
        <title>Complete genome of a new Firmicutes species belonging to the dominant human colonic microbiota ('Ruminococcus bicirculans') reveals two chromosomes and a selective capacity to utilize plant glucans.</title>
        <authorList>
            <consortium name="NISC Comparative Sequencing Program"/>
            <person name="Wegmann U."/>
            <person name="Louis P."/>
            <person name="Goesmann A."/>
            <person name="Henrissat B."/>
            <person name="Duncan S.H."/>
            <person name="Flint H.J."/>
        </authorList>
    </citation>
    <scope>NUCLEOTIDE SEQUENCE</scope>
    <source>
        <strain evidence="2">VKM B-1499</strain>
    </source>
</reference>
<protein>
    <recommendedName>
        <fullName evidence="1">DUF6265 domain-containing protein</fullName>
    </recommendedName>
</protein>
<proteinExistence type="predicted"/>
<organism evidence="2 3">
    <name type="scientific">Brevundimonas intermedia</name>
    <dbReference type="NCBI Taxonomy" id="74315"/>
    <lineage>
        <taxon>Bacteria</taxon>
        <taxon>Pseudomonadati</taxon>
        <taxon>Pseudomonadota</taxon>
        <taxon>Alphaproteobacteria</taxon>
        <taxon>Caulobacterales</taxon>
        <taxon>Caulobacteraceae</taxon>
        <taxon>Brevundimonas</taxon>
    </lineage>
</organism>
<dbReference type="RefSeq" id="WP_271165618.1">
    <property type="nucleotide sequence ID" value="NZ_BSFD01000009.1"/>
</dbReference>
<accession>A0ABQ5TCD3</accession>
<evidence type="ECO:0000313" key="3">
    <source>
        <dbReference type="Proteomes" id="UP001143509"/>
    </source>
</evidence>
<evidence type="ECO:0000313" key="2">
    <source>
        <dbReference type="EMBL" id="GLK49421.1"/>
    </source>
</evidence>
<keyword evidence="3" id="KW-1185">Reference proteome</keyword>
<dbReference type="EMBL" id="BSFD01000009">
    <property type="protein sequence ID" value="GLK49421.1"/>
    <property type="molecule type" value="Genomic_DNA"/>
</dbReference>
<name>A0ABQ5TCD3_9CAUL</name>
<dbReference type="Pfam" id="PF19780">
    <property type="entry name" value="DUF6265"/>
    <property type="match status" value="1"/>
</dbReference>
<gene>
    <name evidence="2" type="ORF">GCM10017620_23940</name>
</gene>
<evidence type="ECO:0000259" key="1">
    <source>
        <dbReference type="Pfam" id="PF19780"/>
    </source>
</evidence>